<dbReference type="AlphaFoldDB" id="A0A5B8L5S9"/>
<dbReference type="KEGG" id="niy:FQ775_03765"/>
<feature type="transmembrane region" description="Helical" evidence="1">
    <location>
        <begin position="110"/>
        <end position="132"/>
    </location>
</feature>
<feature type="transmembrane region" description="Helical" evidence="1">
    <location>
        <begin position="180"/>
        <end position="203"/>
    </location>
</feature>
<dbReference type="EMBL" id="CP042301">
    <property type="protein sequence ID" value="QDZ03189.1"/>
    <property type="molecule type" value="Genomic_DNA"/>
</dbReference>
<sequence>MTAARLGAAARFAGLIAGLSGLLLQFVISIPASLDAGRSLAGAVAHFFSFFTILTNIAVVAVYLVAGSKQLGRPSLFASPQTRAGVAVAITVVFVVYVAVLAPLWQPRGWFLLCDIILHYAAPALYLAWWGLVGADGSTRKSDLALWLGYPLAYLAYVMARYPLAGEMPYPFLDPARGMVAVATSVAVMLALFITTSVIILLADRWLVPIRSARRDEIARS</sequence>
<feature type="transmembrane region" description="Helical" evidence="1">
    <location>
        <begin position="86"/>
        <end position="104"/>
    </location>
</feature>
<gene>
    <name evidence="2" type="ORF">FQ775_03765</name>
</gene>
<evidence type="ECO:0000313" key="2">
    <source>
        <dbReference type="EMBL" id="QDZ03189.1"/>
    </source>
</evidence>
<reference evidence="2" key="1">
    <citation type="submission" date="2020-04" db="EMBL/GenBank/DDBJ databases">
        <title>Nitratireductor sp. nov. isolated from mangrove soil.</title>
        <authorList>
            <person name="Ye Y."/>
        </authorList>
    </citation>
    <scope>NUCLEOTIDE SEQUENCE</scope>
    <source>
        <strain evidence="2">SY7</strain>
    </source>
</reference>
<dbReference type="InterPro" id="IPR049713">
    <property type="entry name" value="Pr6Pr-like"/>
</dbReference>
<feature type="transmembrane region" description="Helical" evidence="1">
    <location>
        <begin position="144"/>
        <end position="160"/>
    </location>
</feature>
<keyword evidence="1" id="KW-0472">Membrane</keyword>
<keyword evidence="1" id="KW-0812">Transmembrane</keyword>
<evidence type="ECO:0000313" key="3">
    <source>
        <dbReference type="Proteomes" id="UP000321389"/>
    </source>
</evidence>
<dbReference type="Proteomes" id="UP000321389">
    <property type="component" value="Chromosome"/>
</dbReference>
<name>A0A5B8L5S9_9HYPH</name>
<protein>
    <submittedName>
        <fullName evidence="2">Pr6Pr family membrane protein</fullName>
    </submittedName>
</protein>
<feature type="transmembrane region" description="Helical" evidence="1">
    <location>
        <begin position="40"/>
        <end position="65"/>
    </location>
</feature>
<proteinExistence type="predicted"/>
<organism evidence="2 3">
    <name type="scientific">Nitratireductor mangrovi</name>
    <dbReference type="NCBI Taxonomy" id="2599600"/>
    <lineage>
        <taxon>Bacteria</taxon>
        <taxon>Pseudomonadati</taxon>
        <taxon>Pseudomonadota</taxon>
        <taxon>Alphaproteobacteria</taxon>
        <taxon>Hyphomicrobiales</taxon>
        <taxon>Phyllobacteriaceae</taxon>
        <taxon>Nitratireductor</taxon>
    </lineage>
</organism>
<keyword evidence="3" id="KW-1185">Reference proteome</keyword>
<accession>A0A5B8L5S9</accession>
<dbReference type="NCBIfam" id="NF038065">
    <property type="entry name" value="Pr6Pr"/>
    <property type="match status" value="1"/>
</dbReference>
<keyword evidence="1" id="KW-1133">Transmembrane helix</keyword>
<feature type="transmembrane region" description="Helical" evidence="1">
    <location>
        <begin position="12"/>
        <end position="34"/>
    </location>
</feature>
<evidence type="ECO:0000256" key="1">
    <source>
        <dbReference type="SAM" id="Phobius"/>
    </source>
</evidence>
<dbReference type="OrthoDB" id="9809977at2"/>